<dbReference type="Proteomes" id="UP000065533">
    <property type="component" value="Chromosome"/>
</dbReference>
<keyword evidence="1" id="KW-0812">Transmembrane</keyword>
<keyword evidence="1" id="KW-0472">Membrane</keyword>
<keyword evidence="3" id="KW-1185">Reference proteome</keyword>
<proteinExistence type="predicted"/>
<evidence type="ECO:0000313" key="2">
    <source>
        <dbReference type="EMBL" id="ALS78227.1"/>
    </source>
</evidence>
<dbReference type="RefSeq" id="WP_058384895.1">
    <property type="nucleotide sequence ID" value="NZ_CP013661.2"/>
</dbReference>
<gene>
    <name evidence="2" type="ORF">AUO94_05965</name>
</gene>
<evidence type="ECO:0000256" key="1">
    <source>
        <dbReference type="SAM" id="Phobius"/>
    </source>
</evidence>
<dbReference type="EMBL" id="CP013661">
    <property type="protein sequence ID" value="ALS78227.1"/>
    <property type="molecule type" value="Genomic_DNA"/>
</dbReference>
<dbReference type="PANTHER" id="PTHR41307">
    <property type="entry name" value="MEMBRANE PROTEIN-RELATED"/>
    <property type="match status" value="1"/>
</dbReference>
<feature type="transmembrane region" description="Helical" evidence="1">
    <location>
        <begin position="92"/>
        <end position="122"/>
    </location>
</feature>
<dbReference type="Pfam" id="PF06570">
    <property type="entry name" value="DUF1129"/>
    <property type="match status" value="1"/>
</dbReference>
<sequence length="225" mass="25060">MRGTIKLIKENNDKRELLTSENEKVYEDLLLYIRTDLRVDERAAEELLMDLLDHIIEGQENGKNAADLFGDSPEAYADELIANIPKEDKRNIMLLATSFMLGLAGWFALSYGILNGVISIFIPVDNDFALGSVLLILLALFLVGILGVFIVFRIIRSSVFKKEIQNWKIYVQSGLFGMAGVAFIMGVGYVFEGIGPVIQIQWWVFLLIGLALLGVTKGMSHLSTS</sequence>
<dbReference type="PANTHER" id="PTHR41307:SF1">
    <property type="entry name" value="MEMBRANE PROTEIN"/>
    <property type="match status" value="1"/>
</dbReference>
<evidence type="ECO:0008006" key="4">
    <source>
        <dbReference type="Google" id="ProtNLM"/>
    </source>
</evidence>
<keyword evidence="1" id="KW-1133">Transmembrane helix</keyword>
<dbReference type="InterPro" id="IPR009214">
    <property type="entry name" value="DUF1129"/>
</dbReference>
<feature type="transmembrane region" description="Helical" evidence="1">
    <location>
        <begin position="197"/>
        <end position="215"/>
    </location>
</feature>
<dbReference type="SUPFAM" id="SSF158560">
    <property type="entry name" value="BH3980-like"/>
    <property type="match status" value="1"/>
</dbReference>
<name>A0ABM5WV81_9BACL</name>
<evidence type="ECO:0000313" key="3">
    <source>
        <dbReference type="Proteomes" id="UP000065533"/>
    </source>
</evidence>
<reference evidence="2" key="1">
    <citation type="submission" date="2016-01" db="EMBL/GenBank/DDBJ databases">
        <title>Complete genome of Planococcus kocurri type strain.</title>
        <authorList>
            <person name="See-Too W.S."/>
        </authorList>
    </citation>
    <scope>NUCLEOTIDE SEQUENCE [LARGE SCALE GENOMIC DNA]</scope>
    <source>
        <strain evidence="2">ATCC 43650</strain>
    </source>
</reference>
<protein>
    <recommendedName>
        <fullName evidence="4">DUF1129 domain-containing protein</fullName>
    </recommendedName>
</protein>
<feature type="transmembrane region" description="Helical" evidence="1">
    <location>
        <begin position="167"/>
        <end position="191"/>
    </location>
</feature>
<dbReference type="Gene3D" id="1.10.1900.10">
    <property type="entry name" value="c-terminal domain of poly(a) binding protein"/>
    <property type="match status" value="1"/>
</dbReference>
<organism evidence="2 3">
    <name type="scientific">Planococcus kocurii</name>
    <dbReference type="NCBI Taxonomy" id="1374"/>
    <lineage>
        <taxon>Bacteria</taxon>
        <taxon>Bacillati</taxon>
        <taxon>Bacillota</taxon>
        <taxon>Bacilli</taxon>
        <taxon>Bacillales</taxon>
        <taxon>Caryophanaceae</taxon>
        <taxon>Planococcus</taxon>
    </lineage>
</organism>
<accession>A0ABM5WV81</accession>
<feature type="transmembrane region" description="Helical" evidence="1">
    <location>
        <begin position="128"/>
        <end position="155"/>
    </location>
</feature>